<organism evidence="1 2">
    <name type="scientific">Racocetra fulgida</name>
    <dbReference type="NCBI Taxonomy" id="60492"/>
    <lineage>
        <taxon>Eukaryota</taxon>
        <taxon>Fungi</taxon>
        <taxon>Fungi incertae sedis</taxon>
        <taxon>Mucoromycota</taxon>
        <taxon>Glomeromycotina</taxon>
        <taxon>Glomeromycetes</taxon>
        <taxon>Diversisporales</taxon>
        <taxon>Gigasporaceae</taxon>
        <taxon>Racocetra</taxon>
    </lineage>
</organism>
<dbReference type="OrthoDB" id="10335782at2759"/>
<feature type="non-terminal residue" evidence="1">
    <location>
        <position position="136"/>
    </location>
</feature>
<evidence type="ECO:0000313" key="2">
    <source>
        <dbReference type="Proteomes" id="UP000789396"/>
    </source>
</evidence>
<dbReference type="EMBL" id="CAJVPZ010024492">
    <property type="protein sequence ID" value="CAG8719275.1"/>
    <property type="molecule type" value="Genomic_DNA"/>
</dbReference>
<reference evidence="1" key="1">
    <citation type="submission" date="2021-06" db="EMBL/GenBank/DDBJ databases">
        <authorList>
            <person name="Kallberg Y."/>
            <person name="Tangrot J."/>
            <person name="Rosling A."/>
        </authorList>
    </citation>
    <scope>NUCLEOTIDE SEQUENCE</scope>
    <source>
        <strain evidence="1">IN212</strain>
    </source>
</reference>
<dbReference type="Proteomes" id="UP000789396">
    <property type="component" value="Unassembled WGS sequence"/>
</dbReference>
<evidence type="ECO:0000313" key="1">
    <source>
        <dbReference type="EMBL" id="CAG8719275.1"/>
    </source>
</evidence>
<accession>A0A9N9I4N0</accession>
<comment type="caution">
    <text evidence="1">The sequence shown here is derived from an EMBL/GenBank/DDBJ whole genome shotgun (WGS) entry which is preliminary data.</text>
</comment>
<protein>
    <submittedName>
        <fullName evidence="1">2155_t:CDS:1</fullName>
    </submittedName>
</protein>
<keyword evidence="2" id="KW-1185">Reference proteome</keyword>
<gene>
    <name evidence="1" type="ORF">RFULGI_LOCUS11344</name>
</gene>
<dbReference type="AlphaFoldDB" id="A0A9N9I4N0"/>
<sequence>MLGFIKKFNILVQSKYESVTPSEIRNFTNILSGYDEDILGIFVASSFSKKALTFANTYPRKIFLIVDNLKDSNNFDEICNDITKYLVCKENDKKSSRYHANVKQIGRIKVTLKNQTLEYYNLNIYGNGESIVEIDD</sequence>
<name>A0A9N9I4N0_9GLOM</name>
<proteinExistence type="predicted"/>